<gene>
    <name evidence="12" type="ORF">QYE76_065604</name>
</gene>
<dbReference type="GO" id="GO:0002758">
    <property type="term" value="P:innate immune response-activating signaling pathway"/>
    <property type="evidence" value="ECO:0007669"/>
    <property type="project" value="UniProtKB-ARBA"/>
</dbReference>
<dbReference type="InterPro" id="IPR042197">
    <property type="entry name" value="Apaf_helical"/>
</dbReference>
<dbReference type="CDD" id="cd14798">
    <property type="entry name" value="RX-CC_like"/>
    <property type="match status" value="1"/>
</dbReference>
<feature type="domain" description="Disease resistance R13L4/SHOC-2-like LRR" evidence="11">
    <location>
        <begin position="591"/>
        <end position="878"/>
    </location>
</feature>
<sequence length="1054" mass="118456">MIPWNLEEPACFPHFQRSRFVFLVDQPHQVCWMAAILDSLVGSCAKKMQEMITEEAVLILGVEEDLKELQRTMTQIQCFLNDAEKRRIKESAVNNWLGELRDAMYYADDIIDIARSEGRMLLAGCPSSSRESTKCGGISFFTCIPNVPKRHKIAVKIRDFNAELEKISKLGERFLGLQSMQPKAEVTNVKRTTNLVEPNLVGKETLHACKRLVKNVLGNKEKKAYKVGIVGTGGIGKTTLAQKIYNDKKLEGAFSKKAWICVSQEYSEVALLKEILRNFAVHHEQDETEGELSSKLAAAVTDKSFFLVLDDVWQPEVWTNLLRIPLHAAATGVILVTTRHDTVAHAIGMEYVHRVDLMSADVGWELLWKSMNLNEENDVEKLRDMGFDIVRKCGGLPLAIKVTARVLATKEKTENGWRKFIDGSAWSVDNLPTELRGALYLSYDDLPSHLKQCFLYCALHPEDALLYRDYLVMDWVAEGFIEQQQGQLLEDTAEEYYYELINRNLLQPNGKTVDHVVCKMHDLLRQLACYLSREECFIGDPESLGVINISRLRRLTAVTKADSAVLPSMDKGEFKLRTFNTDQKPWSVDETFFKRFPYIRVLNLSDSLVHSIPDYIRNMIHLRLLDLDGTDISGLPESIGSLINLQILNLSRCKALHSLPLAVTRLCNLRRLGLDGTPINQVPKGIGRLEFLNDLQGFPIGDGGDNGKTQDGWKLEELAHLSQLRQLTMIKLERATPYSTDSLLTDKKNLKVLNLYCTGRTNEPYSEEDVSNIEKIFEQLIPPHNLKDLGISGFFGRRYPTWLGTTQVSSVMYLQLINCNSCVHLPPLGQLPNLRYLRIDGAAAVTKIGPEFVGCRGGNRRSMDAVVVFPKLESLYIENMPNWEEWSFVEEGDAEAAEGEEDGSAEIQKGKAPSPGMQLLPRLKRLRIGGCPKLGSLPRQLGQEATSLKVLDIRGASCLKVVEDLPFLSEALVIDGCGGLERVSNLPQVGELRINDCPGLRCVEGLGNLQQLWLTKGMKELSSLWIPGLQQQHKQLHGEDVDVVNCKGLEIATW</sequence>
<comment type="similarity">
    <text evidence="1">Belongs to the disease resistance NB-LRR family.</text>
</comment>
<feature type="domain" description="Disease resistance protein winged helix" evidence="10">
    <location>
        <begin position="460"/>
        <end position="528"/>
    </location>
</feature>
<keyword evidence="7" id="KW-0175">Coiled coil</keyword>
<dbReference type="InterPro" id="IPR038005">
    <property type="entry name" value="RX-like_CC"/>
</dbReference>
<evidence type="ECO:0000313" key="13">
    <source>
        <dbReference type="Proteomes" id="UP001231189"/>
    </source>
</evidence>
<protein>
    <submittedName>
        <fullName evidence="12">Uncharacterized protein</fullName>
    </submittedName>
</protein>
<dbReference type="InterPro" id="IPR027417">
    <property type="entry name" value="P-loop_NTPase"/>
</dbReference>
<dbReference type="Gene3D" id="3.80.10.10">
    <property type="entry name" value="Ribonuclease Inhibitor"/>
    <property type="match status" value="2"/>
</dbReference>
<dbReference type="InterPro" id="IPR002182">
    <property type="entry name" value="NB-ARC"/>
</dbReference>
<keyword evidence="3" id="KW-0677">Repeat</keyword>
<dbReference type="Gene3D" id="1.10.8.430">
    <property type="entry name" value="Helical domain of apoptotic protease-activating factors"/>
    <property type="match status" value="1"/>
</dbReference>
<dbReference type="GO" id="GO:0042742">
    <property type="term" value="P:defense response to bacterium"/>
    <property type="evidence" value="ECO:0007669"/>
    <property type="project" value="UniProtKB-ARBA"/>
</dbReference>
<dbReference type="Gene3D" id="1.10.10.10">
    <property type="entry name" value="Winged helix-like DNA-binding domain superfamily/Winged helix DNA-binding domain"/>
    <property type="match status" value="1"/>
</dbReference>
<dbReference type="InterPro" id="IPR036388">
    <property type="entry name" value="WH-like_DNA-bd_sf"/>
</dbReference>
<dbReference type="Proteomes" id="UP001231189">
    <property type="component" value="Unassembled WGS sequence"/>
</dbReference>
<keyword evidence="4" id="KW-0547">Nucleotide-binding</keyword>
<dbReference type="GO" id="GO:0043531">
    <property type="term" value="F:ADP binding"/>
    <property type="evidence" value="ECO:0007669"/>
    <property type="project" value="InterPro"/>
</dbReference>
<evidence type="ECO:0000256" key="2">
    <source>
        <dbReference type="ARBA" id="ARBA00022614"/>
    </source>
</evidence>
<dbReference type="SUPFAM" id="SSF52540">
    <property type="entry name" value="P-loop containing nucleoside triphosphate hydrolases"/>
    <property type="match status" value="1"/>
</dbReference>
<dbReference type="Pfam" id="PF23559">
    <property type="entry name" value="WHD_DRP"/>
    <property type="match status" value="1"/>
</dbReference>
<dbReference type="Gene3D" id="3.40.50.300">
    <property type="entry name" value="P-loop containing nucleotide triphosphate hydrolases"/>
    <property type="match status" value="1"/>
</dbReference>
<reference evidence="12" key="1">
    <citation type="submission" date="2023-07" db="EMBL/GenBank/DDBJ databases">
        <title>A chromosome-level genome assembly of Lolium multiflorum.</title>
        <authorList>
            <person name="Chen Y."/>
            <person name="Copetti D."/>
            <person name="Kolliker R."/>
            <person name="Studer B."/>
        </authorList>
    </citation>
    <scope>NUCLEOTIDE SEQUENCE</scope>
    <source>
        <strain evidence="12">02402/16</strain>
        <tissue evidence="12">Leaf</tissue>
    </source>
</reference>
<dbReference type="PANTHER" id="PTHR36766">
    <property type="entry name" value="PLANT BROAD-SPECTRUM MILDEW RESISTANCE PROTEIN RPW8"/>
    <property type="match status" value="1"/>
</dbReference>
<evidence type="ECO:0000256" key="1">
    <source>
        <dbReference type="ARBA" id="ARBA00008894"/>
    </source>
</evidence>
<evidence type="ECO:0000259" key="8">
    <source>
        <dbReference type="Pfam" id="PF00931"/>
    </source>
</evidence>
<dbReference type="GO" id="GO:0005524">
    <property type="term" value="F:ATP binding"/>
    <property type="evidence" value="ECO:0007669"/>
    <property type="project" value="UniProtKB-KW"/>
</dbReference>
<dbReference type="Gene3D" id="1.20.5.4130">
    <property type="match status" value="1"/>
</dbReference>
<comment type="caution">
    <text evidence="12">The sequence shown here is derived from an EMBL/GenBank/DDBJ whole genome shotgun (WGS) entry which is preliminary data.</text>
</comment>
<dbReference type="PRINTS" id="PR00364">
    <property type="entry name" value="DISEASERSIST"/>
</dbReference>
<dbReference type="FunFam" id="1.10.10.10:FF:000322">
    <property type="entry name" value="Probable disease resistance protein At1g63360"/>
    <property type="match status" value="1"/>
</dbReference>
<accession>A0AAD8S9Q7</accession>
<dbReference type="Pfam" id="PF18052">
    <property type="entry name" value="Rx_N"/>
    <property type="match status" value="1"/>
</dbReference>
<dbReference type="PANTHER" id="PTHR36766:SF70">
    <property type="entry name" value="DISEASE RESISTANCE PROTEIN RGA4"/>
    <property type="match status" value="1"/>
</dbReference>
<dbReference type="Pfam" id="PF00931">
    <property type="entry name" value="NB-ARC"/>
    <property type="match status" value="1"/>
</dbReference>
<dbReference type="InterPro" id="IPR032675">
    <property type="entry name" value="LRR_dom_sf"/>
</dbReference>
<evidence type="ECO:0000256" key="5">
    <source>
        <dbReference type="ARBA" id="ARBA00022821"/>
    </source>
</evidence>
<dbReference type="InterPro" id="IPR055414">
    <property type="entry name" value="LRR_R13L4/SHOC2-like"/>
</dbReference>
<evidence type="ECO:0000259" key="9">
    <source>
        <dbReference type="Pfam" id="PF18052"/>
    </source>
</evidence>
<feature type="domain" description="Disease resistance N-terminal" evidence="9">
    <location>
        <begin position="41"/>
        <end position="113"/>
    </location>
</feature>
<dbReference type="InterPro" id="IPR041118">
    <property type="entry name" value="Rx_N"/>
</dbReference>
<proteinExistence type="inferred from homology"/>
<keyword evidence="13" id="KW-1185">Reference proteome</keyword>
<dbReference type="SUPFAM" id="SSF52058">
    <property type="entry name" value="L domain-like"/>
    <property type="match status" value="1"/>
</dbReference>
<organism evidence="12 13">
    <name type="scientific">Lolium multiflorum</name>
    <name type="common">Italian ryegrass</name>
    <name type="synonym">Lolium perenne subsp. multiflorum</name>
    <dbReference type="NCBI Taxonomy" id="4521"/>
    <lineage>
        <taxon>Eukaryota</taxon>
        <taxon>Viridiplantae</taxon>
        <taxon>Streptophyta</taxon>
        <taxon>Embryophyta</taxon>
        <taxon>Tracheophyta</taxon>
        <taxon>Spermatophyta</taxon>
        <taxon>Magnoliopsida</taxon>
        <taxon>Liliopsida</taxon>
        <taxon>Poales</taxon>
        <taxon>Poaceae</taxon>
        <taxon>BOP clade</taxon>
        <taxon>Pooideae</taxon>
        <taxon>Poodae</taxon>
        <taxon>Poeae</taxon>
        <taxon>Poeae Chloroplast Group 2 (Poeae type)</taxon>
        <taxon>Loliodinae</taxon>
        <taxon>Loliinae</taxon>
        <taxon>Lolium</taxon>
    </lineage>
</organism>
<dbReference type="FunFam" id="3.40.50.300:FF:001091">
    <property type="entry name" value="Probable disease resistance protein At1g61300"/>
    <property type="match status" value="1"/>
</dbReference>
<dbReference type="AlphaFoldDB" id="A0AAD8S9Q7"/>
<evidence type="ECO:0000256" key="6">
    <source>
        <dbReference type="ARBA" id="ARBA00022840"/>
    </source>
</evidence>
<dbReference type="InterPro" id="IPR058922">
    <property type="entry name" value="WHD_DRP"/>
</dbReference>
<evidence type="ECO:0000256" key="4">
    <source>
        <dbReference type="ARBA" id="ARBA00022741"/>
    </source>
</evidence>
<keyword evidence="5" id="KW-0611">Plant defense</keyword>
<dbReference type="EMBL" id="JAUUTY010000004">
    <property type="protein sequence ID" value="KAK1647799.1"/>
    <property type="molecule type" value="Genomic_DNA"/>
</dbReference>
<name>A0AAD8S9Q7_LOLMU</name>
<keyword evidence="6" id="KW-0067">ATP-binding</keyword>
<evidence type="ECO:0000259" key="11">
    <source>
        <dbReference type="Pfam" id="PF23598"/>
    </source>
</evidence>
<feature type="domain" description="NB-ARC" evidence="8">
    <location>
        <begin position="213"/>
        <end position="371"/>
    </location>
</feature>
<keyword evidence="2" id="KW-0433">Leucine-rich repeat</keyword>
<evidence type="ECO:0000259" key="10">
    <source>
        <dbReference type="Pfam" id="PF23559"/>
    </source>
</evidence>
<evidence type="ECO:0000256" key="3">
    <source>
        <dbReference type="ARBA" id="ARBA00022737"/>
    </source>
</evidence>
<evidence type="ECO:0000313" key="12">
    <source>
        <dbReference type="EMBL" id="KAK1647799.1"/>
    </source>
</evidence>
<dbReference type="GO" id="GO:0009626">
    <property type="term" value="P:plant-type hypersensitive response"/>
    <property type="evidence" value="ECO:0007669"/>
    <property type="project" value="UniProtKB-ARBA"/>
</dbReference>
<evidence type="ECO:0000256" key="7">
    <source>
        <dbReference type="ARBA" id="ARBA00023054"/>
    </source>
</evidence>
<dbReference type="Pfam" id="PF23598">
    <property type="entry name" value="LRR_14"/>
    <property type="match status" value="1"/>
</dbReference>